<reference evidence="4" key="3">
    <citation type="submission" date="2006-01" db="EMBL/GenBank/DDBJ databases">
        <authorList>
            <person name="Buell R."/>
        </authorList>
    </citation>
    <scope>NUCLEOTIDE SEQUENCE</scope>
</reference>
<dbReference type="PANTHER" id="PTHR33026">
    <property type="entry name" value="OS06G0360600 PROTEIN"/>
    <property type="match status" value="1"/>
</dbReference>
<dbReference type="AlphaFoldDB" id="Q2QQ29"/>
<evidence type="ECO:0000256" key="2">
    <source>
        <dbReference type="SAM" id="MobiDB-lite"/>
    </source>
</evidence>
<evidence type="ECO:0000313" key="4">
    <source>
        <dbReference type="EMBL" id="ABA99021.1"/>
    </source>
</evidence>
<accession>Q2QQ29</accession>
<organism evidence="4">
    <name type="scientific">Oryza sativa subsp. japonica</name>
    <name type="common">Rice</name>
    <dbReference type="NCBI Taxonomy" id="39947"/>
    <lineage>
        <taxon>Eukaryota</taxon>
        <taxon>Viridiplantae</taxon>
        <taxon>Streptophyta</taxon>
        <taxon>Embryophyta</taxon>
        <taxon>Tracheophyta</taxon>
        <taxon>Spermatophyta</taxon>
        <taxon>Magnoliopsida</taxon>
        <taxon>Liliopsida</taxon>
        <taxon>Poales</taxon>
        <taxon>Poaceae</taxon>
        <taxon>BOP clade</taxon>
        <taxon>Oryzoideae</taxon>
        <taxon>Oryzeae</taxon>
        <taxon>Oryzinae</taxon>
        <taxon>Oryza</taxon>
        <taxon>Oryza sativa</taxon>
    </lineage>
</organism>
<protein>
    <submittedName>
        <fullName evidence="4">Retrotransposon protein, putative, unclassified</fullName>
    </submittedName>
</protein>
<feature type="coiled-coil region" evidence="1">
    <location>
        <begin position="372"/>
        <end position="427"/>
    </location>
</feature>
<feature type="domain" description="Transposase (putative) gypsy type" evidence="3">
    <location>
        <begin position="46"/>
        <end position="112"/>
    </location>
</feature>
<reference evidence="4" key="2">
    <citation type="submission" date="2005-04" db="EMBL/GenBank/DDBJ databases">
        <authorList>
            <person name="Buell C.R."/>
            <person name="Wing R.A."/>
            <person name="McCombie W.A."/>
            <person name="Ouyang S."/>
        </authorList>
    </citation>
    <scope>NUCLEOTIDE SEQUENCE</scope>
</reference>
<proteinExistence type="predicted"/>
<feature type="compositionally biased region" description="Low complexity" evidence="2">
    <location>
        <begin position="1"/>
        <end position="14"/>
    </location>
</feature>
<dbReference type="Pfam" id="PF04195">
    <property type="entry name" value="Transposase_28"/>
    <property type="match status" value="1"/>
</dbReference>
<gene>
    <name evidence="4" type="ordered locus">LOC_Os12g32430</name>
</gene>
<name>Q2QQ29_ORYSJ</name>
<dbReference type="InterPro" id="IPR007321">
    <property type="entry name" value="Transposase_28"/>
</dbReference>
<dbReference type="PANTHER" id="PTHR33026:SF7">
    <property type="entry name" value="OS03G0100275 PROTEIN"/>
    <property type="match status" value="1"/>
</dbReference>
<keyword evidence="1" id="KW-0175">Coiled coil</keyword>
<sequence length="587" mass="64721">MDLDKSTSTSTSLKKLQEEGALPGRGTAEREVGGTEPQPVLGRMVAIEDFILCGFLPPPSEFLLLVLNFYGLSLLHLNPNSIAFLSIFSHLCEAYIGVEPFLDLFRFYYELRWMEPKKVSGCVGFRIQDGLKSRYIPFQCPSSRSKWRERWFYLQIEDSDPVFIVPEEQPDKIPSWTAKPTLTPSLQSFIDIIDDLQVWGLSGYEVAADFIGRRIQPLQARAHPAFDYSGSEDVTRVSPRGLDSVTVEHRVGQLMISGPITASNVPVPLCEKGVAEREAAINALPLTDIIGPLVDHQVAASLKERVAKEASDAVATAATTSGGNVPKKGRKFSSVVGHRWKTPTPSVEMGRLLEAGARGISREIADARAAASSSANERADRLARDLAEVREDLQKMQELVAGNERQRQGLEHRMSELENHLSEIRGSLRVTYTGLHQLAGECGVKATIPANPDEFSLTSSLAELAMAMEAIPSKHAARIGEETSNGIYTGACHVLVCVRLAHPELDQRKILDQGTASDAHKDVMEEVGDLGESVLPLFEEDVDVEDVQQRGQPELPVIVPALAFEPHVPGAMWIKVRLWKRAWQRLP</sequence>
<evidence type="ECO:0000256" key="1">
    <source>
        <dbReference type="SAM" id="Coils"/>
    </source>
</evidence>
<evidence type="ECO:0000259" key="3">
    <source>
        <dbReference type="Pfam" id="PF04195"/>
    </source>
</evidence>
<feature type="region of interest" description="Disordered" evidence="2">
    <location>
        <begin position="1"/>
        <end position="35"/>
    </location>
</feature>
<dbReference type="EMBL" id="DP000011">
    <property type="protein sequence ID" value="ABA99021.1"/>
    <property type="molecule type" value="Genomic_DNA"/>
</dbReference>
<reference evidence="4" key="1">
    <citation type="journal article" date="2005" name="BMC Biol.">
        <title>The sequence of rice chromosomes 11 and 12, rich in disease resistance genes and recent gene duplications.</title>
        <authorList>
            <consortium name="The rice chromosomes 11 and 12 sequencing consortia"/>
        </authorList>
    </citation>
    <scope>NUCLEOTIDE SEQUENCE [LARGE SCALE GENOMIC DNA]</scope>
</reference>